<dbReference type="Gene3D" id="3.40.1580.10">
    <property type="entry name" value="SMI1/KNR4-like"/>
    <property type="match status" value="1"/>
</dbReference>
<dbReference type="RefSeq" id="WP_187085279.1">
    <property type="nucleotide sequence ID" value="NZ_JACORU010000018.1"/>
</dbReference>
<organism evidence="2 3">
    <name type="scientific">Ramlibacter albus</name>
    <dbReference type="NCBI Taxonomy" id="2079448"/>
    <lineage>
        <taxon>Bacteria</taxon>
        <taxon>Pseudomonadati</taxon>
        <taxon>Pseudomonadota</taxon>
        <taxon>Betaproteobacteria</taxon>
        <taxon>Burkholderiales</taxon>
        <taxon>Comamonadaceae</taxon>
        <taxon>Ramlibacter</taxon>
    </lineage>
</organism>
<dbReference type="SMART" id="SM00860">
    <property type="entry name" value="SMI1_KNR4"/>
    <property type="match status" value="1"/>
</dbReference>
<feature type="domain" description="Knr4/Smi1-like" evidence="1">
    <location>
        <begin position="29"/>
        <end position="141"/>
    </location>
</feature>
<dbReference type="SUPFAM" id="SSF160631">
    <property type="entry name" value="SMI1/KNR4-like"/>
    <property type="match status" value="1"/>
</dbReference>
<gene>
    <name evidence="2" type="ORF">H8R02_28780</name>
</gene>
<protein>
    <submittedName>
        <fullName evidence="2">SMI1/KNR4 family protein</fullName>
    </submittedName>
</protein>
<evidence type="ECO:0000313" key="2">
    <source>
        <dbReference type="EMBL" id="MBC5768490.1"/>
    </source>
</evidence>
<dbReference type="InterPro" id="IPR037883">
    <property type="entry name" value="Knr4/Smi1-like_sf"/>
</dbReference>
<name>A0A923MED8_9BURK</name>
<evidence type="ECO:0000313" key="3">
    <source>
        <dbReference type="Proteomes" id="UP000596827"/>
    </source>
</evidence>
<dbReference type="AlphaFoldDB" id="A0A923MED8"/>
<reference evidence="2" key="1">
    <citation type="submission" date="2020-08" db="EMBL/GenBank/DDBJ databases">
        <title>Ramlibacter sp. GTP1 16S ribosomal RNA gene genome sequencing and assembly.</title>
        <authorList>
            <person name="Kang M."/>
        </authorList>
    </citation>
    <scope>NUCLEOTIDE SEQUENCE</scope>
    <source>
        <strain evidence="2">GTP1</strain>
    </source>
</reference>
<dbReference type="InterPro" id="IPR018958">
    <property type="entry name" value="Knr4/Smi1-like_dom"/>
</dbReference>
<sequence length="147" mass="16633">MNLQEFRTFDAEARRAKPKLFMLPASEPRASDADIVLVESEIGVRLPESYREFLKEFGGGDFGLVTVLSANSDSEWYLPFKMSEYGSYLPGGVIPFCDDFTGGLYVFKHDGVRGQERVHYWTHETGVTETEFDNVFGFLARFGYGDS</sequence>
<proteinExistence type="predicted"/>
<dbReference type="Proteomes" id="UP000596827">
    <property type="component" value="Unassembled WGS sequence"/>
</dbReference>
<evidence type="ECO:0000259" key="1">
    <source>
        <dbReference type="SMART" id="SM00860"/>
    </source>
</evidence>
<dbReference type="EMBL" id="JACORU010000018">
    <property type="protein sequence ID" value="MBC5768490.1"/>
    <property type="molecule type" value="Genomic_DNA"/>
</dbReference>
<keyword evidence="3" id="KW-1185">Reference proteome</keyword>
<dbReference type="Pfam" id="PF14568">
    <property type="entry name" value="SUKH_6"/>
    <property type="match status" value="1"/>
</dbReference>
<accession>A0A923MED8</accession>
<comment type="caution">
    <text evidence="2">The sequence shown here is derived from an EMBL/GenBank/DDBJ whole genome shotgun (WGS) entry which is preliminary data.</text>
</comment>